<dbReference type="PANTHER" id="PTHR46663:SF2">
    <property type="entry name" value="GGDEF DOMAIN-CONTAINING PROTEIN"/>
    <property type="match status" value="1"/>
</dbReference>
<dbReference type="Gene3D" id="3.30.70.270">
    <property type="match status" value="1"/>
</dbReference>
<dbReference type="InterPro" id="IPR043128">
    <property type="entry name" value="Rev_trsase/Diguanyl_cyclase"/>
</dbReference>
<comment type="caution">
    <text evidence="2">The sequence shown here is derived from an EMBL/GenBank/DDBJ whole genome shotgun (WGS) entry which is preliminary data.</text>
</comment>
<dbReference type="PANTHER" id="PTHR46663">
    <property type="entry name" value="DIGUANYLATE CYCLASE DGCT-RELATED"/>
    <property type="match status" value="1"/>
</dbReference>
<dbReference type="SMART" id="SM00267">
    <property type="entry name" value="GGDEF"/>
    <property type="match status" value="1"/>
</dbReference>
<reference evidence="2 3" key="1">
    <citation type="submission" date="2019-11" db="EMBL/GenBank/DDBJ databases">
        <title>Identification of a novel strain.</title>
        <authorList>
            <person name="Xu Q."/>
            <person name="Wang G."/>
        </authorList>
    </citation>
    <scope>NUCLEOTIDE SEQUENCE [LARGE SCALE GENOMIC DNA]</scope>
    <source>
        <strain evidence="3">xq</strain>
    </source>
</reference>
<dbReference type="RefSeq" id="WP_154739212.1">
    <property type="nucleotide sequence ID" value="NZ_WMBQ01000001.1"/>
</dbReference>
<evidence type="ECO:0000259" key="1">
    <source>
        <dbReference type="PROSITE" id="PS50887"/>
    </source>
</evidence>
<evidence type="ECO:0000313" key="2">
    <source>
        <dbReference type="EMBL" id="MTD94840.1"/>
    </source>
</evidence>
<proteinExistence type="predicted"/>
<dbReference type="InterPro" id="IPR052163">
    <property type="entry name" value="DGC-Regulatory_Protein"/>
</dbReference>
<accession>A0A6I3KLN1</accession>
<organism evidence="2 3">
    <name type="scientific">Hyphomicrobium album</name>
    <dbReference type="NCBI Taxonomy" id="2665159"/>
    <lineage>
        <taxon>Bacteria</taxon>
        <taxon>Pseudomonadati</taxon>
        <taxon>Pseudomonadota</taxon>
        <taxon>Alphaproteobacteria</taxon>
        <taxon>Hyphomicrobiales</taxon>
        <taxon>Hyphomicrobiaceae</taxon>
        <taxon>Hyphomicrobium</taxon>
    </lineage>
</organism>
<protein>
    <submittedName>
        <fullName evidence="2">Diguanylate cyclase</fullName>
    </submittedName>
</protein>
<dbReference type="NCBIfam" id="TIGR00254">
    <property type="entry name" value="GGDEF"/>
    <property type="match status" value="1"/>
</dbReference>
<feature type="domain" description="GGDEF" evidence="1">
    <location>
        <begin position="104"/>
        <end position="236"/>
    </location>
</feature>
<dbReference type="AlphaFoldDB" id="A0A6I3KLN1"/>
<dbReference type="CDD" id="cd01949">
    <property type="entry name" value="GGDEF"/>
    <property type="match status" value="1"/>
</dbReference>
<dbReference type="PROSITE" id="PS50887">
    <property type="entry name" value="GGDEF"/>
    <property type="match status" value="1"/>
</dbReference>
<keyword evidence="3" id="KW-1185">Reference proteome</keyword>
<name>A0A6I3KLN1_9HYPH</name>
<dbReference type="EMBL" id="WMBQ01000001">
    <property type="protein sequence ID" value="MTD94840.1"/>
    <property type="molecule type" value="Genomic_DNA"/>
</dbReference>
<evidence type="ECO:0000313" key="3">
    <source>
        <dbReference type="Proteomes" id="UP000440694"/>
    </source>
</evidence>
<dbReference type="Pfam" id="PF00990">
    <property type="entry name" value="GGDEF"/>
    <property type="match status" value="1"/>
</dbReference>
<gene>
    <name evidence="2" type="ORF">GIW81_10905</name>
</gene>
<dbReference type="SUPFAM" id="SSF55073">
    <property type="entry name" value="Nucleotide cyclase"/>
    <property type="match status" value="1"/>
</dbReference>
<dbReference type="InterPro" id="IPR000160">
    <property type="entry name" value="GGDEF_dom"/>
</dbReference>
<dbReference type="Proteomes" id="UP000440694">
    <property type="component" value="Unassembled WGS sequence"/>
</dbReference>
<sequence>MLAIVGLLSIEFDLFHFAHQLTEAERRVSLVEAIALTLLLGGCIAAFIHRRVRELHRDAEKRAALDREMCELREQAMRDPLTDLANRRAVLSRLNELDTRTDGAQHAFFLLDLNEFKQVNDRYGHAAGDTVLQVVAERFRRVARPADLLARLGGDEFGILAYDVDRMGAEAVGARFIAVLENKIWVEGVGHDVGVSVGAVLIPDDGTTAKEIMANADIAMYRAKNVDRSALIFFCDIKVSPETQPRVAG</sequence>
<dbReference type="InterPro" id="IPR029787">
    <property type="entry name" value="Nucleotide_cyclase"/>
</dbReference>